<dbReference type="PROSITE" id="PS51257">
    <property type="entry name" value="PROKAR_LIPOPROTEIN"/>
    <property type="match status" value="1"/>
</dbReference>
<protein>
    <submittedName>
        <fullName evidence="2">Uncharacterized protein</fullName>
    </submittedName>
</protein>
<accession>A0A8J3CPS0</accession>
<name>A0A8J3CPS0_9PROT</name>
<keyword evidence="3" id="KW-1185">Reference proteome</keyword>
<evidence type="ECO:0000313" key="2">
    <source>
        <dbReference type="EMBL" id="GHA92761.1"/>
    </source>
</evidence>
<sequence length="158" mass="16731">MGRRFTVTAIVRGVSGLSLSLALVACSTTKDPDPRVNAVLASPQPAVGLPAQTLTPGECGLFGWDTSIRPTFVFFTTAKQALYLSSDGVTKTLTPVGPFPSVDYGSLKLTLGAAEQLIAGTRYPQARVTQVLDDGYTRVRPLVILRSCQTPDQSAGLF</sequence>
<reference evidence="2" key="1">
    <citation type="journal article" date="2014" name="Int. J. Syst. Evol. Microbiol.">
        <title>Complete genome sequence of Corynebacterium casei LMG S-19264T (=DSM 44701T), isolated from a smear-ripened cheese.</title>
        <authorList>
            <consortium name="US DOE Joint Genome Institute (JGI-PGF)"/>
            <person name="Walter F."/>
            <person name="Albersmeier A."/>
            <person name="Kalinowski J."/>
            <person name="Ruckert C."/>
        </authorList>
    </citation>
    <scope>NUCLEOTIDE SEQUENCE</scope>
    <source>
        <strain evidence="2">KCTC 32513</strain>
    </source>
</reference>
<dbReference type="AlphaFoldDB" id="A0A8J3CPS0"/>
<dbReference type="Proteomes" id="UP000634004">
    <property type="component" value="Unassembled WGS sequence"/>
</dbReference>
<dbReference type="RefSeq" id="WP_189496995.1">
    <property type="nucleotide sequence ID" value="NZ_BMZH01000005.1"/>
</dbReference>
<gene>
    <name evidence="2" type="ORF">GCM10009069_14740</name>
</gene>
<feature type="chain" id="PRO_5035221790" evidence="1">
    <location>
        <begin position="26"/>
        <end position="158"/>
    </location>
</feature>
<organism evidence="2 3">
    <name type="scientific">Algimonas arctica</name>
    <dbReference type="NCBI Taxonomy" id="1479486"/>
    <lineage>
        <taxon>Bacteria</taxon>
        <taxon>Pseudomonadati</taxon>
        <taxon>Pseudomonadota</taxon>
        <taxon>Alphaproteobacteria</taxon>
        <taxon>Maricaulales</taxon>
        <taxon>Robiginitomaculaceae</taxon>
        <taxon>Algimonas</taxon>
    </lineage>
</organism>
<dbReference type="EMBL" id="BMZH01000005">
    <property type="protein sequence ID" value="GHA92761.1"/>
    <property type="molecule type" value="Genomic_DNA"/>
</dbReference>
<evidence type="ECO:0000313" key="3">
    <source>
        <dbReference type="Proteomes" id="UP000634004"/>
    </source>
</evidence>
<proteinExistence type="predicted"/>
<keyword evidence="1" id="KW-0732">Signal</keyword>
<reference evidence="2" key="2">
    <citation type="submission" date="2020-09" db="EMBL/GenBank/DDBJ databases">
        <authorList>
            <person name="Sun Q."/>
            <person name="Kim S."/>
        </authorList>
    </citation>
    <scope>NUCLEOTIDE SEQUENCE</scope>
    <source>
        <strain evidence="2">KCTC 32513</strain>
    </source>
</reference>
<comment type="caution">
    <text evidence="2">The sequence shown here is derived from an EMBL/GenBank/DDBJ whole genome shotgun (WGS) entry which is preliminary data.</text>
</comment>
<evidence type="ECO:0000256" key="1">
    <source>
        <dbReference type="SAM" id="SignalP"/>
    </source>
</evidence>
<feature type="signal peptide" evidence="1">
    <location>
        <begin position="1"/>
        <end position="25"/>
    </location>
</feature>